<name>A0A4C1ZZF9_EUMVA</name>
<comment type="caution">
    <text evidence="2">The sequence shown here is derived from an EMBL/GenBank/DDBJ whole genome shotgun (WGS) entry which is preliminary data.</text>
</comment>
<accession>A0A4C1ZZF9</accession>
<feature type="compositionally biased region" description="Basic and acidic residues" evidence="1">
    <location>
        <begin position="18"/>
        <end position="28"/>
    </location>
</feature>
<proteinExistence type="predicted"/>
<protein>
    <submittedName>
        <fullName evidence="2">Uncharacterized protein</fullName>
    </submittedName>
</protein>
<sequence>MRASERHVPSTGMVSPPKARETDIEKQRVPSTELSVRPRADITDTPFFIDLSLVTARTALTGTAKEMKTCHFNYADSA</sequence>
<gene>
    <name evidence="2" type="ORF">EVAR_91975_1</name>
</gene>
<feature type="region of interest" description="Disordered" evidence="1">
    <location>
        <begin position="1"/>
        <end position="37"/>
    </location>
</feature>
<evidence type="ECO:0000256" key="1">
    <source>
        <dbReference type="SAM" id="MobiDB-lite"/>
    </source>
</evidence>
<reference evidence="2 3" key="1">
    <citation type="journal article" date="2019" name="Commun. Biol.">
        <title>The bagworm genome reveals a unique fibroin gene that provides high tensile strength.</title>
        <authorList>
            <person name="Kono N."/>
            <person name="Nakamura H."/>
            <person name="Ohtoshi R."/>
            <person name="Tomita M."/>
            <person name="Numata K."/>
            <person name="Arakawa K."/>
        </authorList>
    </citation>
    <scope>NUCLEOTIDE SEQUENCE [LARGE SCALE GENOMIC DNA]</scope>
</reference>
<keyword evidence="3" id="KW-1185">Reference proteome</keyword>
<dbReference type="AlphaFoldDB" id="A0A4C1ZZF9"/>
<evidence type="ECO:0000313" key="3">
    <source>
        <dbReference type="Proteomes" id="UP000299102"/>
    </source>
</evidence>
<dbReference type="Proteomes" id="UP000299102">
    <property type="component" value="Unassembled WGS sequence"/>
</dbReference>
<dbReference type="EMBL" id="BGZK01002426">
    <property type="protein sequence ID" value="GBP93836.1"/>
    <property type="molecule type" value="Genomic_DNA"/>
</dbReference>
<evidence type="ECO:0000313" key="2">
    <source>
        <dbReference type="EMBL" id="GBP93836.1"/>
    </source>
</evidence>
<organism evidence="2 3">
    <name type="scientific">Eumeta variegata</name>
    <name type="common">Bagworm moth</name>
    <name type="synonym">Eumeta japonica</name>
    <dbReference type="NCBI Taxonomy" id="151549"/>
    <lineage>
        <taxon>Eukaryota</taxon>
        <taxon>Metazoa</taxon>
        <taxon>Ecdysozoa</taxon>
        <taxon>Arthropoda</taxon>
        <taxon>Hexapoda</taxon>
        <taxon>Insecta</taxon>
        <taxon>Pterygota</taxon>
        <taxon>Neoptera</taxon>
        <taxon>Endopterygota</taxon>
        <taxon>Lepidoptera</taxon>
        <taxon>Glossata</taxon>
        <taxon>Ditrysia</taxon>
        <taxon>Tineoidea</taxon>
        <taxon>Psychidae</taxon>
        <taxon>Oiketicinae</taxon>
        <taxon>Eumeta</taxon>
    </lineage>
</organism>